<feature type="active site" description="Proton acceptor 1" evidence="13">
    <location>
        <position position="376"/>
    </location>
</feature>
<evidence type="ECO:0000256" key="7">
    <source>
        <dbReference type="ARBA" id="ARBA00022833"/>
    </source>
</evidence>
<evidence type="ECO:0000313" key="23">
    <source>
        <dbReference type="EMBL" id="JAS36753.1"/>
    </source>
</evidence>
<feature type="compositionally biased region" description="Basic and acidic residues" evidence="21">
    <location>
        <begin position="632"/>
        <end position="641"/>
    </location>
</feature>
<dbReference type="FunFam" id="1.10.1370.30:FF:000004">
    <property type="entry name" value="Angiotensin-converting enzyme"/>
    <property type="match status" value="1"/>
</dbReference>
<evidence type="ECO:0000256" key="21">
    <source>
        <dbReference type="SAM" id="MobiDB-lite"/>
    </source>
</evidence>
<comment type="caution">
    <text evidence="19">Lacks conserved residue(s) required for the propagation of feature annotation.</text>
</comment>
<keyword evidence="6 20" id="KW-0378">Hydrolase</keyword>
<dbReference type="EC" id="3.4.-.-" evidence="20"/>
<keyword evidence="9 17" id="KW-1015">Disulfide bond</keyword>
<evidence type="ECO:0000256" key="14">
    <source>
        <dbReference type="PIRSR" id="PIRSR601548-11"/>
    </source>
</evidence>
<keyword evidence="2 20" id="KW-0121">Carboxypeptidase</keyword>
<evidence type="ECO:0000256" key="3">
    <source>
        <dbReference type="ARBA" id="ARBA00022670"/>
    </source>
</evidence>
<dbReference type="PANTHER" id="PTHR10514">
    <property type="entry name" value="ANGIOTENSIN-CONVERTING ENZYME"/>
    <property type="match status" value="1"/>
</dbReference>
<evidence type="ECO:0000256" key="4">
    <source>
        <dbReference type="ARBA" id="ARBA00022723"/>
    </source>
</evidence>
<feature type="binding site" evidence="18">
    <location>
        <position position="379"/>
    </location>
    <ligand>
        <name>Zn(2+)</name>
        <dbReference type="ChEBI" id="CHEBI:29105"/>
        <label>2</label>
        <note>catalytic</note>
    </ligand>
</feature>
<dbReference type="Gene3D" id="1.10.1370.30">
    <property type="match status" value="1"/>
</dbReference>
<proteinExistence type="inferred from homology"/>
<evidence type="ECO:0000256" key="9">
    <source>
        <dbReference type="ARBA" id="ARBA00023157"/>
    </source>
</evidence>
<keyword evidence="10 20" id="KW-0325">Glycoprotein</keyword>
<dbReference type="GO" id="GO:0005886">
    <property type="term" value="C:plasma membrane"/>
    <property type="evidence" value="ECO:0007669"/>
    <property type="project" value="TreeGrafter"/>
</dbReference>
<evidence type="ECO:0000256" key="12">
    <source>
        <dbReference type="ARBA" id="ARBA00039858"/>
    </source>
</evidence>
<evidence type="ECO:0000256" key="2">
    <source>
        <dbReference type="ARBA" id="ARBA00022645"/>
    </source>
</evidence>
<protein>
    <recommendedName>
        <fullName evidence="12 20">Angiotensin-converting enzyme</fullName>
        <ecNumber evidence="20">3.4.-.-</ecNumber>
    </recommendedName>
</protein>
<comment type="cofactor">
    <cofactor evidence="20">
        <name>Zn(2+)</name>
        <dbReference type="ChEBI" id="CHEBI:29105"/>
    </cofactor>
    <text evidence="20">Binds 1 zinc ion per subunit.</text>
</comment>
<keyword evidence="7 16" id="KW-0862">Zinc</keyword>
<evidence type="ECO:0000256" key="18">
    <source>
        <dbReference type="PIRSR" id="PIRSR601548-8"/>
    </source>
</evidence>
<dbReference type="GO" id="GO:0005615">
    <property type="term" value="C:extracellular space"/>
    <property type="evidence" value="ECO:0007669"/>
    <property type="project" value="TreeGrafter"/>
</dbReference>
<feature type="disulfide bond" evidence="17 19">
    <location>
        <begin position="344"/>
        <end position="362"/>
    </location>
</feature>
<evidence type="ECO:0000256" key="15">
    <source>
        <dbReference type="PIRSR" id="PIRSR601548-2"/>
    </source>
</evidence>
<keyword evidence="4 16" id="KW-0479">Metal-binding</keyword>
<evidence type="ECO:0000256" key="11">
    <source>
        <dbReference type="ARBA" id="ARBA00036868"/>
    </source>
</evidence>
<accession>A0A1B6EFN8</accession>
<feature type="chain" id="PRO_5008582073" description="Angiotensin-converting enzyme" evidence="22">
    <location>
        <begin position="20"/>
        <end position="657"/>
    </location>
</feature>
<evidence type="ECO:0000256" key="19">
    <source>
        <dbReference type="PROSITE-ProRule" id="PRU01355"/>
    </source>
</evidence>
<reference evidence="23" key="1">
    <citation type="submission" date="2015-12" db="EMBL/GenBank/DDBJ databases">
        <title>De novo transcriptome assembly of four potential Pierce s Disease insect vectors from Arizona vineyards.</title>
        <authorList>
            <person name="Tassone E.E."/>
        </authorList>
    </citation>
    <scope>NUCLEOTIDE SEQUENCE</scope>
</reference>
<dbReference type="EMBL" id="GEDC01000545">
    <property type="protein sequence ID" value="JAS36753.1"/>
    <property type="molecule type" value="Transcribed_RNA"/>
</dbReference>
<keyword evidence="3 20" id="KW-0645">Protease</keyword>
<evidence type="ECO:0000256" key="6">
    <source>
        <dbReference type="ARBA" id="ARBA00022801"/>
    </source>
</evidence>
<keyword evidence="5 22" id="KW-0732">Signal</keyword>
<dbReference type="GO" id="GO:0006508">
    <property type="term" value="P:proteolysis"/>
    <property type="evidence" value="ECO:0007669"/>
    <property type="project" value="UniProtKB-KW"/>
</dbReference>
<dbReference type="PANTHER" id="PTHR10514:SF44">
    <property type="entry name" value="ANGIOTENSIN-CONVERTING ENZYME-RELATED"/>
    <property type="match status" value="1"/>
</dbReference>
<keyword evidence="8 20" id="KW-0482">Metalloprotease</keyword>
<feature type="region of interest" description="Disordered" evidence="21">
    <location>
        <begin position="632"/>
        <end position="657"/>
    </location>
</feature>
<feature type="binding site" evidence="18">
    <location>
        <position position="403"/>
    </location>
    <ligand>
        <name>Zn(2+)</name>
        <dbReference type="ChEBI" id="CHEBI:29105"/>
        <label>2</label>
        <note>catalytic</note>
    </ligand>
</feature>
<feature type="binding site" evidence="15">
    <location>
        <position position="515"/>
    </location>
    <ligand>
        <name>chloride</name>
        <dbReference type="ChEBI" id="CHEBI:17996"/>
        <label>1</label>
    </ligand>
</feature>
<comment type="similarity">
    <text evidence="1 19 20">Belongs to the peptidase M2 family.</text>
</comment>
<name>A0A1B6EFN8_9HEMI</name>
<evidence type="ECO:0000256" key="13">
    <source>
        <dbReference type="PIRSR" id="PIRSR601548-1"/>
    </source>
</evidence>
<dbReference type="GO" id="GO:0046872">
    <property type="term" value="F:metal ion binding"/>
    <property type="evidence" value="ECO:0007669"/>
    <property type="project" value="UniProtKB-KW"/>
</dbReference>
<sequence length="657" mass="76494">MNWMPGIIFIVLFVIASFAVDPEQDQDAEVEARTYLEYLNNDMAKRANDVAMAEWEYATHLTNDTLKRKLAVSSEYAKERKKHWLETIKFPWTTFKDPDIKRQFKKYSILGSAVLPEEKRARLEVVVSEMESIYSKQKLCEFGDRKKCNLSLEPELTEIFATSNNSNELKYYWEEWRNSVGRSVRDLFKEYVILSNEVAKLNNFTNNADFWIDDFEEPVEQFEEEIAHLWSQLQPLYKQLHAYVRKKLVAVYGENVISRTGPIPAHLLGNMWAQSWNNIYNLTVPYPGKQSVDVTPQMKQQGYTPMKMFKLSEEFFTSLNLSAMTESFWKKSIIEKPTGQDIICHASAWDFYDGEDFRIKQCTEVNMDELLTVHHEMGHIQYYLQYRHLPLIYREGANSGFHEAVGDVMALSVRTAKHLRKIGLLSDQLEEDPQADINNLFNTGLDKIAFLPFGYIMDLWRWGVFKGTITPENYNCQWWKLRLEFQGLEPPVNRLEKDFDPGCKYHTIADVPYIRYFVSFVIQFQFHRALCIKAGQYDPANPTRQPLHECDIYQSTEAGNLLGQMLRMGSSKPWPLAMEAITGQRKMDAGPLLEYFQPLQKWLEEDNAKTGELIGWKASDKHCVPTEEDLEKVFEKEKEQEEGSQADVTTTANPEVQ</sequence>
<dbReference type="SUPFAM" id="SSF55486">
    <property type="entry name" value="Metalloproteases ('zincins'), catalytic domain"/>
    <property type="match status" value="1"/>
</dbReference>
<evidence type="ECO:0000256" key="8">
    <source>
        <dbReference type="ARBA" id="ARBA00023049"/>
    </source>
</evidence>
<feature type="active site" description="Proton donor 1" evidence="13">
    <location>
        <position position="506"/>
    </location>
</feature>
<dbReference type="PROSITE" id="PS52011">
    <property type="entry name" value="PEPTIDASE_M2"/>
    <property type="match status" value="1"/>
</dbReference>
<evidence type="ECO:0000256" key="5">
    <source>
        <dbReference type="ARBA" id="ARBA00022729"/>
    </source>
</evidence>
<feature type="signal peptide" evidence="22">
    <location>
        <begin position="1"/>
        <end position="19"/>
    </location>
</feature>
<evidence type="ECO:0000256" key="22">
    <source>
        <dbReference type="SAM" id="SignalP"/>
    </source>
</evidence>
<feature type="binding site" evidence="16">
    <location>
        <position position="379"/>
    </location>
    <ligand>
        <name>Zn(2+)</name>
        <dbReference type="ChEBI" id="CHEBI:29105"/>
        <label>1</label>
        <note>catalytic</note>
    </ligand>
</feature>
<dbReference type="CDD" id="cd06461">
    <property type="entry name" value="M2_ACE"/>
    <property type="match status" value="1"/>
</dbReference>
<dbReference type="GO" id="GO:0004180">
    <property type="term" value="F:carboxypeptidase activity"/>
    <property type="evidence" value="ECO:0007669"/>
    <property type="project" value="UniProtKB-KW"/>
</dbReference>
<evidence type="ECO:0000256" key="20">
    <source>
        <dbReference type="RuleBase" id="RU361144"/>
    </source>
</evidence>
<feature type="disulfide bond" evidence="19">
    <location>
        <begin position="140"/>
        <end position="148"/>
    </location>
</feature>
<feature type="disulfide bond" evidence="17">
    <location>
        <begin position="531"/>
        <end position="550"/>
    </location>
</feature>
<dbReference type="Pfam" id="PF01401">
    <property type="entry name" value="Peptidase_M2"/>
    <property type="match status" value="1"/>
</dbReference>
<dbReference type="GO" id="GO:0008241">
    <property type="term" value="F:peptidyl-dipeptidase activity"/>
    <property type="evidence" value="ECO:0007669"/>
    <property type="project" value="UniProtKB-EC"/>
</dbReference>
<dbReference type="AlphaFoldDB" id="A0A1B6EFN8"/>
<feature type="binding site" evidence="16">
    <location>
        <position position="403"/>
    </location>
    <ligand>
        <name>Zn(2+)</name>
        <dbReference type="ChEBI" id="CHEBI:29105"/>
        <label>1</label>
        <note>catalytic</note>
    </ligand>
</feature>
<evidence type="ECO:0000256" key="17">
    <source>
        <dbReference type="PIRSR" id="PIRSR601548-4"/>
    </source>
</evidence>
<feature type="binding site" evidence="18">
    <location>
        <position position="375"/>
    </location>
    <ligand>
        <name>Zn(2+)</name>
        <dbReference type="ChEBI" id="CHEBI:29105"/>
        <label>2</label>
        <note>catalytic</note>
    </ligand>
</feature>
<evidence type="ECO:0000256" key="16">
    <source>
        <dbReference type="PIRSR" id="PIRSR601548-3"/>
    </source>
</evidence>
<dbReference type="InterPro" id="IPR001548">
    <property type="entry name" value="Peptidase_M2"/>
</dbReference>
<gene>
    <name evidence="23" type="ORF">g.5527</name>
</gene>
<dbReference type="PRINTS" id="PR00791">
    <property type="entry name" value="PEPDIPTASEA"/>
</dbReference>
<organism evidence="23">
    <name type="scientific">Clastoptera arizonana</name>
    <name type="common">Arizona spittle bug</name>
    <dbReference type="NCBI Taxonomy" id="38151"/>
    <lineage>
        <taxon>Eukaryota</taxon>
        <taxon>Metazoa</taxon>
        <taxon>Ecdysozoa</taxon>
        <taxon>Arthropoda</taxon>
        <taxon>Hexapoda</taxon>
        <taxon>Insecta</taxon>
        <taxon>Pterygota</taxon>
        <taxon>Neoptera</taxon>
        <taxon>Paraneoptera</taxon>
        <taxon>Hemiptera</taxon>
        <taxon>Auchenorrhyncha</taxon>
        <taxon>Cercopoidea</taxon>
        <taxon>Clastopteridae</taxon>
        <taxon>Clastoptera</taxon>
    </lineage>
</organism>
<feature type="compositionally biased region" description="Polar residues" evidence="21">
    <location>
        <begin position="646"/>
        <end position="657"/>
    </location>
</feature>
<feature type="binding site" evidence="16">
    <location>
        <position position="375"/>
    </location>
    <ligand>
        <name>Zn(2+)</name>
        <dbReference type="ChEBI" id="CHEBI:29105"/>
        <label>1</label>
        <note>catalytic</note>
    </ligand>
</feature>
<comment type="catalytic activity">
    <reaction evidence="11">
        <text>Release of a C-terminal dipeptide, oligopeptide-|-Xaa-Yaa, when Xaa is not Pro, and Yaa is neither Asp nor Glu. Thus, conversion of angiotensin I to angiotensin II, with increase in vasoconstrictor activity, but no action on angiotensin II.</text>
        <dbReference type="EC" id="3.4.15.1"/>
    </reaction>
</comment>
<evidence type="ECO:0000256" key="10">
    <source>
        <dbReference type="ARBA" id="ARBA00023180"/>
    </source>
</evidence>
<feature type="active site" description="Proton donor 2" evidence="14">
    <location>
        <position position="506"/>
    </location>
</feature>
<feature type="active site" description="Proton acceptor 2" evidence="14">
    <location>
        <position position="376"/>
    </location>
</feature>
<evidence type="ECO:0000256" key="1">
    <source>
        <dbReference type="ARBA" id="ARBA00008139"/>
    </source>
</evidence>
<dbReference type="GO" id="GO:0008237">
    <property type="term" value="F:metallopeptidase activity"/>
    <property type="evidence" value="ECO:0007669"/>
    <property type="project" value="UniProtKB-KW"/>
</dbReference>